<keyword evidence="5" id="KW-0378">Hydrolase</keyword>
<dbReference type="Gene3D" id="1.50.10.10">
    <property type="match status" value="1"/>
</dbReference>
<evidence type="ECO:0000256" key="7">
    <source>
        <dbReference type="ARBA" id="ARBA00023295"/>
    </source>
</evidence>
<evidence type="ECO:0000259" key="13">
    <source>
        <dbReference type="Pfam" id="PF19291"/>
    </source>
</evidence>
<protein>
    <recommendedName>
        <fullName evidence="4">Trehalase</fullName>
        <ecNumber evidence="3">3.2.1.28</ecNumber>
    </recommendedName>
    <alternativeName>
        <fullName evidence="8">Alpha,alpha-trehalase</fullName>
    </alternativeName>
    <alternativeName>
        <fullName evidence="9">Alpha,alpha-trehalose glucohydrolase</fullName>
    </alternativeName>
</protein>
<dbReference type="EMBL" id="CP019911">
    <property type="protein sequence ID" value="AQW28611.1"/>
    <property type="molecule type" value="Genomic_DNA"/>
</dbReference>
<dbReference type="GO" id="GO:0004555">
    <property type="term" value="F:alpha,alpha-trehalase activity"/>
    <property type="evidence" value="ECO:0007669"/>
    <property type="project" value="UniProtKB-EC"/>
</dbReference>
<dbReference type="InterPro" id="IPR008928">
    <property type="entry name" value="6-hairpin_glycosidase_sf"/>
</dbReference>
<evidence type="ECO:0000313" key="14">
    <source>
        <dbReference type="EMBL" id="AQW28611.1"/>
    </source>
</evidence>
<dbReference type="AlphaFoldDB" id="A0A1U9VEV7"/>
<dbReference type="GO" id="GO:0005993">
    <property type="term" value="P:trehalose catabolic process"/>
    <property type="evidence" value="ECO:0007669"/>
    <property type="project" value="UniProtKB-ARBA"/>
</dbReference>
<feature type="domain" description="Trehalase-like N-terminal" evidence="13">
    <location>
        <begin position="3"/>
        <end position="134"/>
    </location>
</feature>
<dbReference type="PANTHER" id="PTHR31616:SF0">
    <property type="entry name" value="GLUCAN 1,4-ALPHA-GLUCOSIDASE"/>
    <property type="match status" value="1"/>
</dbReference>
<keyword evidence="7" id="KW-0326">Glycosidase</keyword>
<evidence type="ECO:0000256" key="4">
    <source>
        <dbReference type="ARBA" id="ARBA00019905"/>
    </source>
</evidence>
<evidence type="ECO:0000313" key="15">
    <source>
        <dbReference type="Proteomes" id="UP000189628"/>
    </source>
</evidence>
<sequence length="619" mass="68030">MPSRIEDYALIGDCETAALVSRDGSIDWLCWPRFDSGACFAALLGTPDHGRWRIAPQGGIRATRRRYLPGTLVLESVFETDTGTVSLTDLMPSRLPGTPSTREDTSDLVRIVRGLSGTVAMRMDLTLRFDYGASVPWVSRVTEETGAVSDGPCEMPGCVLRAIAGPDMVVLRTPAQVRGENLSTVAEFSVTAGEAMPFVLTHSPSHRPLPASIDAIEAQSDTEPRWRAWSGRCHGAGEWTEAVERSLITLKALTYHPTGGLVAAPTTSLPEQPGGVRNWDYRYCWLRDATLTLLALMNAGYYNEARAWRAWLERAVAGSPAQIQIMYGIAGERRLGEWTVPWLPGYEGAQPVRIGNAAAVQLQLDVYGELMDALYLARKGGLHGDEASWRLQVALMAHLETAWQTPDEGIWEVRGPPRHFTHSKVMAWVAFDRAVKTIEQFGLDGPLARWRTTRDRIHEEVCRHGYSAEHGCFVQSYGSREMDAALLMLPLVGFLPASDPRIQRTVRAIEDDLLVDGLVRRYRTEAVTDGLPAGEGAFLACSFWYVDNLALQGRQDEARALFTKLLALRNDVGLLAEEYDPGSGRMLGNFPQAFSHIALVNSALALCAAADHVGQRTGT</sequence>
<evidence type="ECO:0000259" key="12">
    <source>
        <dbReference type="Pfam" id="PF00723"/>
    </source>
</evidence>
<dbReference type="Pfam" id="PF00723">
    <property type="entry name" value="Glyco_hydro_15"/>
    <property type="match status" value="1"/>
</dbReference>
<proteinExistence type="inferred from homology"/>
<accession>A0A1U9VEV7</accession>
<comment type="catalytic activity">
    <reaction evidence="1">
        <text>alpha,alpha-trehalose + H2O = alpha-D-glucose + beta-D-glucose</text>
        <dbReference type="Rhea" id="RHEA:32675"/>
        <dbReference type="ChEBI" id="CHEBI:15377"/>
        <dbReference type="ChEBI" id="CHEBI:15903"/>
        <dbReference type="ChEBI" id="CHEBI:16551"/>
        <dbReference type="ChEBI" id="CHEBI:17925"/>
        <dbReference type="EC" id="3.2.1.28"/>
    </reaction>
</comment>
<dbReference type="SUPFAM" id="SSF48208">
    <property type="entry name" value="Six-hairpin glycosidases"/>
    <property type="match status" value="1"/>
</dbReference>
<evidence type="ECO:0000256" key="1">
    <source>
        <dbReference type="ARBA" id="ARBA00001576"/>
    </source>
</evidence>
<dbReference type="Pfam" id="PF19291">
    <property type="entry name" value="TREH_N"/>
    <property type="match status" value="1"/>
</dbReference>
<reference evidence="14 15" key="1">
    <citation type="submission" date="2017-02" db="EMBL/GenBank/DDBJ databases">
        <title>Blood Disease Bacterium A2-HR MARDI.</title>
        <authorList>
            <person name="Badrun R."/>
            <person name="Abu Bakar N."/>
            <person name="Laboh R."/>
        </authorList>
    </citation>
    <scope>NUCLEOTIDE SEQUENCE [LARGE SCALE GENOMIC DNA]</scope>
    <source>
        <strain evidence="14 15">A2-HR MARDI</strain>
    </source>
</reference>
<dbReference type="InterPro" id="IPR045582">
    <property type="entry name" value="Trehalase-like_N"/>
</dbReference>
<comment type="similarity">
    <text evidence="2">Belongs to the glycosyl hydrolase 15 family.</text>
</comment>
<dbReference type="PANTHER" id="PTHR31616">
    <property type="entry name" value="TREHALASE"/>
    <property type="match status" value="1"/>
</dbReference>
<evidence type="ECO:0000256" key="8">
    <source>
        <dbReference type="ARBA" id="ARBA00030473"/>
    </source>
</evidence>
<feature type="domain" description="GH15-like" evidence="12">
    <location>
        <begin position="241"/>
        <end position="603"/>
    </location>
</feature>
<dbReference type="EC" id="3.2.1.28" evidence="3"/>
<dbReference type="Proteomes" id="UP000189628">
    <property type="component" value="Chromosome"/>
</dbReference>
<dbReference type="FunFam" id="1.50.10.10:FF:000005">
    <property type="entry name" value="Glycosyl hydrolase, glucoamylase"/>
    <property type="match status" value="1"/>
</dbReference>
<dbReference type="InterPro" id="IPR011613">
    <property type="entry name" value="GH15-like"/>
</dbReference>
<keyword evidence="6" id="KW-0119">Carbohydrate metabolism</keyword>
<name>A0A1U9VEV7_9RALS</name>
<evidence type="ECO:0000256" key="6">
    <source>
        <dbReference type="ARBA" id="ARBA00023277"/>
    </source>
</evidence>
<comment type="cofactor">
    <cofactor evidence="10">
        <name>phosphate</name>
        <dbReference type="ChEBI" id="CHEBI:43474"/>
    </cofactor>
</comment>
<evidence type="ECO:0000256" key="11">
    <source>
        <dbReference type="ARBA" id="ARBA00060615"/>
    </source>
</evidence>
<organism evidence="14 15">
    <name type="scientific">blood disease bacterium A2-HR MARDI</name>
    <dbReference type="NCBI Taxonomy" id="1944648"/>
    <lineage>
        <taxon>Bacteria</taxon>
        <taxon>Pseudomonadati</taxon>
        <taxon>Pseudomonadota</taxon>
        <taxon>Betaproteobacteria</taxon>
        <taxon>Burkholderiales</taxon>
        <taxon>Burkholderiaceae</taxon>
        <taxon>Ralstonia</taxon>
        <taxon>Ralstonia solanacearum species complex</taxon>
    </lineage>
</organism>
<comment type="pathway">
    <text evidence="11">Glycan degradation; trehalose degradation; D-glucose from alpha,alpha-trehalose: step 1/1.</text>
</comment>
<evidence type="ECO:0000256" key="9">
    <source>
        <dbReference type="ARBA" id="ARBA00031637"/>
    </source>
</evidence>
<dbReference type="InterPro" id="IPR012341">
    <property type="entry name" value="6hp_glycosidase-like_sf"/>
</dbReference>
<evidence type="ECO:0000256" key="10">
    <source>
        <dbReference type="ARBA" id="ARBA00053030"/>
    </source>
</evidence>
<evidence type="ECO:0000256" key="2">
    <source>
        <dbReference type="ARBA" id="ARBA00006188"/>
    </source>
</evidence>
<evidence type="ECO:0000256" key="3">
    <source>
        <dbReference type="ARBA" id="ARBA00012757"/>
    </source>
</evidence>
<evidence type="ECO:0000256" key="5">
    <source>
        <dbReference type="ARBA" id="ARBA00022801"/>
    </source>
</evidence>
<dbReference type="RefSeq" id="WP_078221522.1">
    <property type="nucleotide sequence ID" value="NZ_CP019911.1"/>
</dbReference>
<gene>
    <name evidence="14" type="ORF">B0B51_00230</name>
</gene>